<dbReference type="OrthoDB" id="790983at2"/>
<protein>
    <submittedName>
        <fullName evidence="1">RteC protein</fullName>
    </submittedName>
</protein>
<dbReference type="AlphaFoldDB" id="A0A5C7AA90"/>
<comment type="caution">
    <text evidence="1">The sequence shown here is derived from an EMBL/GenBank/DDBJ whole genome shotgun (WGS) entry which is preliminary data.</text>
</comment>
<dbReference type="EMBL" id="VORW01000020">
    <property type="protein sequence ID" value="TXE04757.1"/>
    <property type="molecule type" value="Genomic_DNA"/>
</dbReference>
<gene>
    <name evidence="1" type="ORF">ESV85_18630</name>
</gene>
<dbReference type="Proteomes" id="UP000321935">
    <property type="component" value="Unassembled WGS sequence"/>
</dbReference>
<organism evidence="1 2">
    <name type="scientific">Algoriphagus aquimarinus</name>
    <dbReference type="NCBI Taxonomy" id="237018"/>
    <lineage>
        <taxon>Bacteria</taxon>
        <taxon>Pseudomonadati</taxon>
        <taxon>Bacteroidota</taxon>
        <taxon>Cytophagia</taxon>
        <taxon>Cytophagales</taxon>
        <taxon>Cyclobacteriaceae</taxon>
        <taxon>Algoriphagus</taxon>
    </lineage>
</organism>
<dbReference type="RefSeq" id="WP_146920290.1">
    <property type="nucleotide sequence ID" value="NZ_VORW01000020.1"/>
</dbReference>
<sequence length="278" mass="32474">MNYNEQFKELFLQMKGEVAAIASASSNRLRTVQESYLLVSNYCEQVKAASKFESPEQEVEFFKKIRPGFEAELIYFGELYYILSSLPERRRDAIRFLLKQYVPVRIYSRRYQLLYEYWCLGRSEFDGDLFIRSDKNRTLMLTCPLPIGDRHATPAGKVFAKFRAYDELHGFLEKEISRLKNKEDKGSSAIQWTATKAALVELAYALKASGAINNGNATIRDIATHLERAFQQDLSQFYRTFQEIRIRKNSRTTFLDRLKEKLERWMDNTDLNSKGEGE</sequence>
<reference evidence="1 2" key="1">
    <citation type="submission" date="2019-08" db="EMBL/GenBank/DDBJ databases">
        <title>Genomes sequence of Algoriphagus aquimarinus ACAM450.</title>
        <authorList>
            <person name="Bowman J.P."/>
        </authorList>
    </citation>
    <scope>NUCLEOTIDE SEQUENCE [LARGE SCALE GENOMIC DNA]</scope>
    <source>
        <strain evidence="1 2">ACAM 450</strain>
    </source>
</reference>
<name>A0A5C7AA90_9BACT</name>
<dbReference type="Pfam" id="PF09357">
    <property type="entry name" value="RteC"/>
    <property type="match status" value="1"/>
</dbReference>
<dbReference type="InterPro" id="IPR018534">
    <property type="entry name" value="Tet_reg_excision_RteC"/>
</dbReference>
<evidence type="ECO:0000313" key="1">
    <source>
        <dbReference type="EMBL" id="TXE04757.1"/>
    </source>
</evidence>
<proteinExistence type="predicted"/>
<accession>A0A5C7AA90</accession>
<evidence type="ECO:0000313" key="2">
    <source>
        <dbReference type="Proteomes" id="UP000321935"/>
    </source>
</evidence>